<evidence type="ECO:0000313" key="1">
    <source>
        <dbReference type="EMBL" id="MBB5058856.1"/>
    </source>
</evidence>
<evidence type="ECO:0000313" key="2">
    <source>
        <dbReference type="Proteomes" id="UP000540989"/>
    </source>
</evidence>
<dbReference type="Proteomes" id="UP000540989">
    <property type="component" value="Unassembled WGS sequence"/>
</dbReference>
<keyword evidence="2" id="KW-1185">Reference proteome</keyword>
<organism evidence="1 2">
    <name type="scientific">Granulicella aggregans</name>
    <dbReference type="NCBI Taxonomy" id="474949"/>
    <lineage>
        <taxon>Bacteria</taxon>
        <taxon>Pseudomonadati</taxon>
        <taxon>Acidobacteriota</taxon>
        <taxon>Terriglobia</taxon>
        <taxon>Terriglobales</taxon>
        <taxon>Acidobacteriaceae</taxon>
        <taxon>Granulicella</taxon>
    </lineage>
</organism>
<reference evidence="1 2" key="1">
    <citation type="submission" date="2020-08" db="EMBL/GenBank/DDBJ databases">
        <title>Genomic Encyclopedia of Type Strains, Phase IV (KMG-V): Genome sequencing to study the core and pangenomes of soil and plant-associated prokaryotes.</title>
        <authorList>
            <person name="Whitman W."/>
        </authorList>
    </citation>
    <scope>NUCLEOTIDE SEQUENCE [LARGE SCALE GENOMIC DNA]</scope>
    <source>
        <strain evidence="1 2">M8UP14</strain>
    </source>
</reference>
<dbReference type="RefSeq" id="WP_184219348.1">
    <property type="nucleotide sequence ID" value="NZ_JACHIP010000005.1"/>
</dbReference>
<dbReference type="AlphaFoldDB" id="A0A7W7ZGJ2"/>
<name>A0A7W7ZGJ2_9BACT</name>
<sequence>MEQKMTVATFADPEPFQEFQYPNAIAVKRAIADFLGMLLGKLSGDQMEQVHAIVNAMLDKRKLLEQAHQYFRQDTGECQVAE</sequence>
<accession>A0A7W7ZGJ2</accession>
<dbReference type="EMBL" id="JACHIP010000005">
    <property type="protein sequence ID" value="MBB5058856.1"/>
    <property type="molecule type" value="Genomic_DNA"/>
</dbReference>
<comment type="caution">
    <text evidence="1">The sequence shown here is derived from an EMBL/GenBank/DDBJ whole genome shotgun (WGS) entry which is preliminary data.</text>
</comment>
<protein>
    <submittedName>
        <fullName evidence="1">Uncharacterized protein</fullName>
    </submittedName>
</protein>
<proteinExistence type="predicted"/>
<gene>
    <name evidence="1" type="ORF">HDF16_003579</name>
</gene>